<organism evidence="6 7">
    <name type="scientific">Zosterops borbonicus</name>
    <dbReference type="NCBI Taxonomy" id="364589"/>
    <lineage>
        <taxon>Eukaryota</taxon>
        <taxon>Metazoa</taxon>
        <taxon>Chordata</taxon>
        <taxon>Craniata</taxon>
        <taxon>Vertebrata</taxon>
        <taxon>Euteleostomi</taxon>
        <taxon>Archelosauria</taxon>
        <taxon>Archosauria</taxon>
        <taxon>Dinosauria</taxon>
        <taxon>Saurischia</taxon>
        <taxon>Theropoda</taxon>
        <taxon>Coelurosauria</taxon>
        <taxon>Aves</taxon>
        <taxon>Neognathae</taxon>
        <taxon>Neoaves</taxon>
        <taxon>Telluraves</taxon>
        <taxon>Australaves</taxon>
        <taxon>Passeriformes</taxon>
        <taxon>Sylvioidea</taxon>
        <taxon>Zosteropidae</taxon>
        <taxon>Zosterops</taxon>
    </lineage>
</organism>
<gene>
    <name evidence="6" type="ORF">HGM15179_016755</name>
</gene>
<evidence type="ECO:0000313" key="7">
    <source>
        <dbReference type="Proteomes" id="UP000796761"/>
    </source>
</evidence>
<name>A0A8K1G2A0_9PASS</name>
<accession>A0A8K1G2A0</accession>
<dbReference type="InterPro" id="IPR043265">
    <property type="entry name" value="OCAT2"/>
</dbReference>
<feature type="region of interest" description="Disordered" evidence="4">
    <location>
        <begin position="137"/>
        <end position="165"/>
    </location>
</feature>
<evidence type="ECO:0000256" key="1">
    <source>
        <dbReference type="ARBA" id="ARBA00023015"/>
    </source>
</evidence>
<evidence type="ECO:0000256" key="2">
    <source>
        <dbReference type="ARBA" id="ARBA00023159"/>
    </source>
</evidence>
<dbReference type="Proteomes" id="UP000796761">
    <property type="component" value="Unassembled WGS sequence"/>
</dbReference>
<dbReference type="AlphaFoldDB" id="A0A8K1G2A0"/>
<protein>
    <recommendedName>
        <fullName evidence="5">OCA domain-containing protein</fullName>
    </recommendedName>
</protein>
<dbReference type="GO" id="GO:0003677">
    <property type="term" value="F:DNA binding"/>
    <property type="evidence" value="ECO:0007669"/>
    <property type="project" value="InterPro"/>
</dbReference>
<sequence>MSGKPKVYQGVRVKITVKELLQQRRARQAATGSAVSWGSSSSSSIQFSESVSPPRPEPFEAEAIPAVPSCCPSWQFSSCLSCEESPGYLEQLIDSCLQSDVPSEPALSAFQPSHYTPEPFQPLQLCFNQGLAASSPSSADLPSPWSSSCSPPELSPLTPVTPSPPSALDPKPYSCPMEEWPWQGPCPLGSPACCCTACCSQDMESRIPQCCPRPGTDCTEFLPPLPEEFFRRDRSCDICYS</sequence>
<dbReference type="PANTHER" id="PTHR36689">
    <property type="entry name" value="COLORECTAL CANCER-ASSOCIATED PROTEIN 2"/>
    <property type="match status" value="1"/>
</dbReference>
<evidence type="ECO:0000256" key="3">
    <source>
        <dbReference type="ARBA" id="ARBA00023163"/>
    </source>
</evidence>
<evidence type="ECO:0000256" key="4">
    <source>
        <dbReference type="SAM" id="MobiDB-lite"/>
    </source>
</evidence>
<feature type="region of interest" description="Disordered" evidence="4">
    <location>
        <begin position="30"/>
        <end position="59"/>
    </location>
</feature>
<dbReference type="OrthoDB" id="9942157at2759"/>
<comment type="caution">
    <text evidence="6">The sequence shown here is derived from an EMBL/GenBank/DDBJ whole genome shotgun (WGS) entry which is preliminary data.</text>
</comment>
<dbReference type="PANTHER" id="PTHR36689:SF1">
    <property type="entry name" value="POU CLASS 2 HOMEOBOX ASSOCIATING FACTOR 3"/>
    <property type="match status" value="1"/>
</dbReference>
<evidence type="ECO:0000259" key="5">
    <source>
        <dbReference type="PROSITE" id="PS52003"/>
    </source>
</evidence>
<keyword evidence="7" id="KW-1185">Reference proteome</keyword>
<keyword evidence="1" id="KW-0805">Transcription regulation</keyword>
<evidence type="ECO:0000313" key="6">
    <source>
        <dbReference type="EMBL" id="TRZ10361.1"/>
    </source>
</evidence>
<feature type="compositionally biased region" description="Low complexity" evidence="4">
    <location>
        <begin position="33"/>
        <end position="52"/>
    </location>
</feature>
<dbReference type="GO" id="GO:0070974">
    <property type="term" value="F:POU domain binding"/>
    <property type="evidence" value="ECO:0007669"/>
    <property type="project" value="InterPro"/>
</dbReference>
<reference evidence="6" key="1">
    <citation type="submission" date="2019-04" db="EMBL/GenBank/DDBJ databases">
        <title>Genome assembly of Zosterops borbonicus 15179.</title>
        <authorList>
            <person name="Leroy T."/>
            <person name="Anselmetti Y."/>
            <person name="Tilak M.-K."/>
            <person name="Nabholz B."/>
        </authorList>
    </citation>
    <scope>NUCLEOTIDE SEQUENCE</scope>
    <source>
        <strain evidence="6">HGM_15179</strain>
        <tissue evidence="6">Muscle</tissue>
    </source>
</reference>
<proteinExistence type="predicted"/>
<dbReference type="EMBL" id="SWJQ01000879">
    <property type="protein sequence ID" value="TRZ10361.1"/>
    <property type="molecule type" value="Genomic_DNA"/>
</dbReference>
<feature type="domain" description="OCA" evidence="5">
    <location>
        <begin position="5"/>
        <end position="27"/>
    </location>
</feature>
<feature type="compositionally biased region" description="Low complexity" evidence="4">
    <location>
        <begin position="137"/>
        <end position="158"/>
    </location>
</feature>
<keyword evidence="2" id="KW-0010">Activator</keyword>
<keyword evidence="3" id="KW-0804">Transcription</keyword>
<dbReference type="PROSITE" id="PS52003">
    <property type="entry name" value="OCA"/>
    <property type="match status" value="1"/>
</dbReference>
<dbReference type="InterPro" id="IPR047571">
    <property type="entry name" value="OCA"/>
</dbReference>